<evidence type="ECO:0000256" key="1">
    <source>
        <dbReference type="ARBA" id="ARBA00023002"/>
    </source>
</evidence>
<dbReference type="OrthoDB" id="271711at2"/>
<dbReference type="PRINTS" id="PR00084">
    <property type="entry name" value="MTLDHDRGNASE"/>
</dbReference>
<keyword evidence="1" id="KW-0560">Oxidoreductase</keyword>
<name>A0A4Y8ZLK7_9SPHN</name>
<dbReference type="InterPro" id="IPR013118">
    <property type="entry name" value="Mannitol_DH_C"/>
</dbReference>
<evidence type="ECO:0000313" key="5">
    <source>
        <dbReference type="Proteomes" id="UP000298213"/>
    </source>
</evidence>
<dbReference type="InterPro" id="IPR050988">
    <property type="entry name" value="Mannitol_DH/Oxidoreductase"/>
</dbReference>
<dbReference type="PANTHER" id="PTHR43362">
    <property type="entry name" value="MANNITOL DEHYDROGENASE DSF1-RELATED"/>
    <property type="match status" value="1"/>
</dbReference>
<dbReference type="InterPro" id="IPR036291">
    <property type="entry name" value="NAD(P)-bd_dom_sf"/>
</dbReference>
<dbReference type="Pfam" id="PF08125">
    <property type="entry name" value="Mannitol_dh_C"/>
    <property type="match status" value="1"/>
</dbReference>
<dbReference type="Gene3D" id="3.40.50.720">
    <property type="entry name" value="NAD(P)-binding Rossmann-like Domain"/>
    <property type="match status" value="1"/>
</dbReference>
<keyword evidence="5" id="KW-1185">Reference proteome</keyword>
<dbReference type="InterPro" id="IPR013131">
    <property type="entry name" value="Mannitol_DH_N"/>
</dbReference>
<dbReference type="EMBL" id="SPDV01000047">
    <property type="protein sequence ID" value="TFI56900.1"/>
    <property type="molecule type" value="Genomic_DNA"/>
</dbReference>
<comment type="caution">
    <text evidence="4">The sequence shown here is derived from an EMBL/GenBank/DDBJ whole genome shotgun (WGS) entry which is preliminary data.</text>
</comment>
<reference evidence="4 5" key="1">
    <citation type="submission" date="2019-03" db="EMBL/GenBank/DDBJ databases">
        <title>Genome sequence of Sphingomonas sp. 17J27-24.</title>
        <authorList>
            <person name="Kim M."/>
            <person name="Maeng S."/>
            <person name="Sathiyaraj S."/>
        </authorList>
    </citation>
    <scope>NUCLEOTIDE SEQUENCE [LARGE SCALE GENOMIC DNA]</scope>
    <source>
        <strain evidence="4 5">17J27-24</strain>
    </source>
</reference>
<dbReference type="InterPro" id="IPR008927">
    <property type="entry name" value="6-PGluconate_DH-like_C_sf"/>
</dbReference>
<dbReference type="SUPFAM" id="SSF51735">
    <property type="entry name" value="NAD(P)-binding Rossmann-fold domains"/>
    <property type="match status" value="1"/>
</dbReference>
<dbReference type="Proteomes" id="UP000298213">
    <property type="component" value="Unassembled WGS sequence"/>
</dbReference>
<dbReference type="InterPro" id="IPR013328">
    <property type="entry name" value="6PGD_dom2"/>
</dbReference>
<evidence type="ECO:0000259" key="3">
    <source>
        <dbReference type="Pfam" id="PF08125"/>
    </source>
</evidence>
<dbReference type="InterPro" id="IPR000669">
    <property type="entry name" value="Mannitol_DH"/>
</dbReference>
<dbReference type="Pfam" id="PF01232">
    <property type="entry name" value="Mannitol_dh"/>
    <property type="match status" value="1"/>
</dbReference>
<organism evidence="4 5">
    <name type="scientific">Sphingomonas parva</name>
    <dbReference type="NCBI Taxonomy" id="2555898"/>
    <lineage>
        <taxon>Bacteria</taxon>
        <taxon>Pseudomonadati</taxon>
        <taxon>Pseudomonadota</taxon>
        <taxon>Alphaproteobacteria</taxon>
        <taxon>Sphingomonadales</taxon>
        <taxon>Sphingomonadaceae</taxon>
        <taxon>Sphingomonas</taxon>
    </lineage>
</organism>
<dbReference type="SUPFAM" id="SSF48179">
    <property type="entry name" value="6-phosphogluconate dehydrogenase C-terminal domain-like"/>
    <property type="match status" value="1"/>
</dbReference>
<feature type="domain" description="Mannitol dehydrogenase N-terminal" evidence="2">
    <location>
        <begin position="4"/>
        <end position="236"/>
    </location>
</feature>
<gene>
    <name evidence="4" type="ORF">E2493_17865</name>
</gene>
<dbReference type="GO" id="GO:0016616">
    <property type="term" value="F:oxidoreductase activity, acting on the CH-OH group of donors, NAD or NADP as acceptor"/>
    <property type="evidence" value="ECO:0007669"/>
    <property type="project" value="TreeGrafter"/>
</dbReference>
<feature type="domain" description="Mannitol dehydrogenase C-terminal" evidence="3">
    <location>
        <begin position="255"/>
        <end position="439"/>
    </location>
</feature>
<evidence type="ECO:0000313" key="4">
    <source>
        <dbReference type="EMBL" id="TFI56900.1"/>
    </source>
</evidence>
<dbReference type="Gene3D" id="1.10.1040.10">
    <property type="entry name" value="N-(1-d-carboxylethyl)-l-norvaline Dehydrogenase, domain 2"/>
    <property type="match status" value="1"/>
</dbReference>
<sequence length="451" mass="48287">MQTGIVHFGPGAFHRAHQADYIDRLLADDPQWGIAAVSLRSPGTVAALEAQEGRYTLAILDAETRFRTLAAHNRFFGPGESAGVRALLRDPAIRIVSSTVTEKGYCLSGDGSLDFDHPDIVHDLANPEDPVSIVGWLTLGLADRREAGLPAFTPLCCDNMVSNGKKLKAAVVAYAERRDPALAAWIAREAIFPDTMVDSITPATDDRLRALVRDETGWNDALPVSREAYAAWVIEDVLPPGSPDFASVGVVLAPDVGAWEKAKLRILNGAHSSLAYLGLLIGHETVADAMADGELAGFVERLIRRDIVPGLEPSPLDLQSYASEILDRFRNPAIGHRLSQIAWDGSQKLPYRLLDSVGDALAGGRDVARLAVPVAAWMLFIQRQARAGAQIVDPLAAELARHGVGDDAAEALLGMRQVFPAALAENSTFRAAVLGAADAMRQEGPRALLAA</sequence>
<proteinExistence type="predicted"/>
<protein>
    <submittedName>
        <fullName evidence="4">Mannitol dehydrogenase family protein</fullName>
    </submittedName>
</protein>
<accession>A0A4Y8ZLK7</accession>
<evidence type="ECO:0000259" key="2">
    <source>
        <dbReference type="Pfam" id="PF01232"/>
    </source>
</evidence>
<dbReference type="AlphaFoldDB" id="A0A4Y8ZLK7"/>
<dbReference type="PANTHER" id="PTHR43362:SF1">
    <property type="entry name" value="MANNITOL DEHYDROGENASE 2-RELATED"/>
    <property type="match status" value="1"/>
</dbReference>